<protein>
    <recommendedName>
        <fullName evidence="5">Esterase</fullName>
    </recommendedName>
</protein>
<sequence>MRRRDLLQFAAVALAAGPAGCAAPRPETTESPSRAVTTPAGTVSPMNLPETTAPPSEDGATPASTSSPTNPPETTAVPSPGTTPQFRSSDGLVSRYRFDEAPTSTRPTGIVIYLHGDGHGEFEPGSTVLDDYAAVARDNGMSMLAPLTPDQRTHTWWQDESSGHWLRELIDHVKATHDIDDSRVWLAGYSGGAEVITNVLLPDHSDLFTGGGAVLVGGGSLDSEVVFTTQPSPQLKQDFVMTWVVGELDTPGRGGADGDFDALAETQAAEQAYQTLGMTHTAVEVLPGETHVTSADDGAPALRRLLEVTGRR</sequence>
<dbReference type="EMBL" id="RQZG01000013">
    <property type="protein sequence ID" value="RRD04173.1"/>
    <property type="molecule type" value="Genomic_DNA"/>
</dbReference>
<organism evidence="3 4">
    <name type="scientific">Arachnia propionica</name>
    <dbReference type="NCBI Taxonomy" id="1750"/>
    <lineage>
        <taxon>Bacteria</taxon>
        <taxon>Bacillati</taxon>
        <taxon>Actinomycetota</taxon>
        <taxon>Actinomycetes</taxon>
        <taxon>Propionibacteriales</taxon>
        <taxon>Propionibacteriaceae</taxon>
        <taxon>Arachnia</taxon>
    </lineage>
</organism>
<dbReference type="SUPFAM" id="SSF53474">
    <property type="entry name" value="alpha/beta-Hydrolases"/>
    <property type="match status" value="1"/>
</dbReference>
<evidence type="ECO:0000313" key="3">
    <source>
        <dbReference type="EMBL" id="RRD04173.1"/>
    </source>
</evidence>
<keyword evidence="2" id="KW-0732">Signal</keyword>
<dbReference type="AlphaFoldDB" id="A0A3P1T6Z2"/>
<proteinExistence type="predicted"/>
<feature type="compositionally biased region" description="Low complexity" evidence="1">
    <location>
        <begin position="60"/>
        <end position="76"/>
    </location>
</feature>
<dbReference type="Proteomes" id="UP000280819">
    <property type="component" value="Unassembled WGS sequence"/>
</dbReference>
<evidence type="ECO:0008006" key="5">
    <source>
        <dbReference type="Google" id="ProtNLM"/>
    </source>
</evidence>
<feature type="region of interest" description="Disordered" evidence="1">
    <location>
        <begin position="15"/>
        <end position="89"/>
    </location>
</feature>
<gene>
    <name evidence="3" type="ORF">EII34_11245</name>
</gene>
<dbReference type="InterPro" id="IPR029058">
    <property type="entry name" value="AB_hydrolase_fold"/>
</dbReference>
<feature type="compositionally biased region" description="Polar residues" evidence="1">
    <location>
        <begin position="29"/>
        <end position="54"/>
    </location>
</feature>
<feature type="compositionally biased region" description="Low complexity" evidence="1">
    <location>
        <begin position="15"/>
        <end position="24"/>
    </location>
</feature>
<evidence type="ECO:0000256" key="1">
    <source>
        <dbReference type="SAM" id="MobiDB-lite"/>
    </source>
</evidence>
<comment type="caution">
    <text evidence="3">The sequence shown here is derived from an EMBL/GenBank/DDBJ whole genome shotgun (WGS) entry which is preliminary data.</text>
</comment>
<evidence type="ECO:0000256" key="2">
    <source>
        <dbReference type="SAM" id="SignalP"/>
    </source>
</evidence>
<dbReference type="Gene3D" id="3.40.50.1820">
    <property type="entry name" value="alpha/beta hydrolase"/>
    <property type="match status" value="1"/>
</dbReference>
<name>A0A3P1T6Z2_9ACTN</name>
<reference evidence="3 4" key="1">
    <citation type="submission" date="2018-11" db="EMBL/GenBank/DDBJ databases">
        <title>Genomes From Bacteria Associated with the Canine Oral Cavity: a Test Case for Automated Genome-Based Taxonomic Assignment.</title>
        <authorList>
            <person name="Coil D.A."/>
            <person name="Jospin G."/>
            <person name="Darling A.E."/>
            <person name="Wallis C."/>
            <person name="Davis I.J."/>
            <person name="Harris S."/>
            <person name="Eisen J.A."/>
            <person name="Holcombe L.J."/>
            <person name="O'Flynn C."/>
        </authorList>
    </citation>
    <scope>NUCLEOTIDE SEQUENCE [LARGE SCALE GENOMIC DNA]</scope>
    <source>
        <strain evidence="3 4">OH887_COT-365</strain>
    </source>
</reference>
<accession>A0A3P1T6Z2</accession>
<feature type="chain" id="PRO_5038402967" description="Esterase" evidence="2">
    <location>
        <begin position="22"/>
        <end position="312"/>
    </location>
</feature>
<evidence type="ECO:0000313" key="4">
    <source>
        <dbReference type="Proteomes" id="UP000280819"/>
    </source>
</evidence>
<dbReference type="RefSeq" id="WP_124845256.1">
    <property type="nucleotide sequence ID" value="NZ_RQZG01000013.1"/>
</dbReference>
<dbReference type="OrthoDB" id="4404863at2"/>
<feature type="signal peptide" evidence="2">
    <location>
        <begin position="1"/>
        <end position="21"/>
    </location>
</feature>